<sequence length="86" mass="9331">MDSASGHSASHYGEVKTAGDLPREGWHESPVVRGGWPGWTASGHSTSRHGEGINSLKLSEDLWGPARWQSRLDSFPYSEPLTNLAS</sequence>
<keyword evidence="3" id="KW-1185">Reference proteome</keyword>
<organism evidence="2 3">
    <name type="scientific">Punica granatum</name>
    <name type="common">Pomegranate</name>
    <dbReference type="NCBI Taxonomy" id="22663"/>
    <lineage>
        <taxon>Eukaryota</taxon>
        <taxon>Viridiplantae</taxon>
        <taxon>Streptophyta</taxon>
        <taxon>Embryophyta</taxon>
        <taxon>Tracheophyta</taxon>
        <taxon>Spermatophyta</taxon>
        <taxon>Magnoliopsida</taxon>
        <taxon>eudicotyledons</taxon>
        <taxon>Gunneridae</taxon>
        <taxon>Pentapetalae</taxon>
        <taxon>rosids</taxon>
        <taxon>malvids</taxon>
        <taxon>Myrtales</taxon>
        <taxon>Lythraceae</taxon>
        <taxon>Punica</taxon>
    </lineage>
</organism>
<name>A0A2I0IPU9_PUNGR</name>
<reference evidence="2 3" key="1">
    <citation type="submission" date="2017-11" db="EMBL/GenBank/DDBJ databases">
        <title>De-novo sequencing of pomegranate (Punica granatum L.) genome.</title>
        <authorList>
            <person name="Akparov Z."/>
            <person name="Amiraslanov A."/>
            <person name="Hajiyeva S."/>
            <person name="Abbasov M."/>
            <person name="Kaur K."/>
            <person name="Hamwieh A."/>
            <person name="Solovyev V."/>
            <person name="Salamov A."/>
            <person name="Braich B."/>
            <person name="Kosarev P."/>
            <person name="Mahmoud A."/>
            <person name="Hajiyev E."/>
            <person name="Babayeva S."/>
            <person name="Izzatullayeva V."/>
            <person name="Mammadov A."/>
            <person name="Mammadov A."/>
            <person name="Sharifova S."/>
            <person name="Ojaghi J."/>
            <person name="Eynullazada K."/>
            <person name="Bayramov B."/>
            <person name="Abdulazimova A."/>
            <person name="Shahmuradov I."/>
        </authorList>
    </citation>
    <scope>NUCLEOTIDE SEQUENCE [LARGE SCALE GENOMIC DNA]</scope>
    <source>
        <strain evidence="3">cv. AG2017</strain>
        <tissue evidence="2">Leaf</tissue>
    </source>
</reference>
<feature type="region of interest" description="Disordered" evidence="1">
    <location>
        <begin position="1"/>
        <end position="52"/>
    </location>
</feature>
<evidence type="ECO:0000313" key="3">
    <source>
        <dbReference type="Proteomes" id="UP000233551"/>
    </source>
</evidence>
<evidence type="ECO:0000256" key="1">
    <source>
        <dbReference type="SAM" id="MobiDB-lite"/>
    </source>
</evidence>
<protein>
    <submittedName>
        <fullName evidence="2">Uncharacterized protein</fullName>
    </submittedName>
</protein>
<dbReference type="EMBL" id="PGOL01002679">
    <property type="protein sequence ID" value="PKI46025.1"/>
    <property type="molecule type" value="Genomic_DNA"/>
</dbReference>
<dbReference type="AlphaFoldDB" id="A0A2I0IPU9"/>
<comment type="caution">
    <text evidence="2">The sequence shown here is derived from an EMBL/GenBank/DDBJ whole genome shotgun (WGS) entry which is preliminary data.</text>
</comment>
<gene>
    <name evidence="2" type="ORF">CRG98_033583</name>
</gene>
<dbReference type="Proteomes" id="UP000233551">
    <property type="component" value="Unassembled WGS sequence"/>
</dbReference>
<evidence type="ECO:0000313" key="2">
    <source>
        <dbReference type="EMBL" id="PKI46025.1"/>
    </source>
</evidence>
<accession>A0A2I0IPU9</accession>
<proteinExistence type="predicted"/>